<keyword evidence="1" id="KW-0472">Membrane</keyword>
<keyword evidence="1" id="KW-0812">Transmembrane</keyword>
<dbReference type="AlphaFoldDB" id="A0A7J4IUQ9"/>
<evidence type="ECO:0000313" key="2">
    <source>
        <dbReference type="EMBL" id="HIH09253.1"/>
    </source>
</evidence>
<proteinExistence type="predicted"/>
<gene>
    <name evidence="2" type="ORF">HA254_01130</name>
</gene>
<sequence>MLDFILSKLNLLILVTAIFAIVAFFTFSLTDIAKVKEASELASRVREMAFSLATSDNYCIGDSYPMPGELAIAGSSFYYVAQVTKQELETQNGPVNVLIFSIYPREEMKKWSDDSSYQPKAIAADSLRTTSELHLYSPDYHGDSYDSSTTDLVEAEKIILDPQAVMPSDAVEALKEIVNGKSHVYIFGCNSKLCESYKSAVGESVHPKTPNDDGGFEC</sequence>
<dbReference type="Proteomes" id="UP000565078">
    <property type="component" value="Unassembled WGS sequence"/>
</dbReference>
<comment type="caution">
    <text evidence="2">The sequence shown here is derived from an EMBL/GenBank/DDBJ whole genome shotgun (WGS) entry which is preliminary data.</text>
</comment>
<evidence type="ECO:0000313" key="3">
    <source>
        <dbReference type="Proteomes" id="UP000565078"/>
    </source>
</evidence>
<feature type="transmembrane region" description="Helical" evidence="1">
    <location>
        <begin position="9"/>
        <end position="29"/>
    </location>
</feature>
<evidence type="ECO:0000256" key="1">
    <source>
        <dbReference type="SAM" id="Phobius"/>
    </source>
</evidence>
<name>A0A7J4IUQ9_9ARCH</name>
<protein>
    <submittedName>
        <fullName evidence="2">Uncharacterized protein</fullName>
    </submittedName>
</protein>
<reference evidence="3" key="1">
    <citation type="journal article" date="2020" name="bioRxiv">
        <title>A rank-normalized archaeal taxonomy based on genome phylogeny resolves widespread incomplete and uneven classifications.</title>
        <authorList>
            <person name="Rinke C."/>
            <person name="Chuvochina M."/>
            <person name="Mussig A.J."/>
            <person name="Chaumeil P.-A."/>
            <person name="Waite D.W."/>
            <person name="Whitman W.B."/>
            <person name="Parks D.H."/>
            <person name="Hugenholtz P."/>
        </authorList>
    </citation>
    <scope>NUCLEOTIDE SEQUENCE [LARGE SCALE GENOMIC DNA]</scope>
</reference>
<organism evidence="2 3">
    <name type="scientific">Candidatus Iainarchaeum sp</name>
    <dbReference type="NCBI Taxonomy" id="3101447"/>
    <lineage>
        <taxon>Archaea</taxon>
        <taxon>Candidatus Iainarchaeota</taxon>
        <taxon>Candidatus Iainarchaeia</taxon>
        <taxon>Candidatus Iainarchaeales</taxon>
        <taxon>Candidatus Iainarchaeaceae</taxon>
        <taxon>Candidatus Iainarchaeum</taxon>
    </lineage>
</organism>
<dbReference type="EMBL" id="DUGC01000022">
    <property type="protein sequence ID" value="HIH09253.1"/>
    <property type="molecule type" value="Genomic_DNA"/>
</dbReference>
<accession>A0A7J4IUQ9</accession>
<keyword evidence="1" id="KW-1133">Transmembrane helix</keyword>